<feature type="region of interest" description="Disordered" evidence="1">
    <location>
        <begin position="181"/>
        <end position="201"/>
    </location>
</feature>
<accession>A0AAV8R1H7</accession>
<feature type="region of interest" description="Disordered" evidence="1">
    <location>
        <begin position="1"/>
        <end position="20"/>
    </location>
</feature>
<dbReference type="AlphaFoldDB" id="A0AAV8R1H7"/>
<evidence type="ECO:0000313" key="2">
    <source>
        <dbReference type="EMBL" id="KAJ8486502.1"/>
    </source>
</evidence>
<dbReference type="Gene3D" id="3.80.10.10">
    <property type="entry name" value="Ribonuclease Inhibitor"/>
    <property type="match status" value="2"/>
</dbReference>
<dbReference type="EMBL" id="JAQQAF010000005">
    <property type="protein sequence ID" value="KAJ8486502.1"/>
    <property type="molecule type" value="Genomic_DNA"/>
</dbReference>
<feature type="compositionally biased region" description="Basic residues" evidence="1">
    <location>
        <begin position="1"/>
        <end position="10"/>
    </location>
</feature>
<feature type="compositionally biased region" description="Polar residues" evidence="1">
    <location>
        <begin position="181"/>
        <end position="200"/>
    </location>
</feature>
<organism evidence="2 3">
    <name type="scientific">Ensete ventricosum</name>
    <name type="common">Abyssinian banana</name>
    <name type="synonym">Musa ensete</name>
    <dbReference type="NCBI Taxonomy" id="4639"/>
    <lineage>
        <taxon>Eukaryota</taxon>
        <taxon>Viridiplantae</taxon>
        <taxon>Streptophyta</taxon>
        <taxon>Embryophyta</taxon>
        <taxon>Tracheophyta</taxon>
        <taxon>Spermatophyta</taxon>
        <taxon>Magnoliopsida</taxon>
        <taxon>Liliopsida</taxon>
        <taxon>Zingiberales</taxon>
        <taxon>Musaceae</taxon>
        <taxon>Ensete</taxon>
    </lineage>
</organism>
<dbReference type="SUPFAM" id="SSF52047">
    <property type="entry name" value="RNI-like"/>
    <property type="match status" value="1"/>
</dbReference>
<comment type="caution">
    <text evidence="2">The sequence shown here is derived from an EMBL/GenBank/DDBJ whole genome shotgun (WGS) entry which is preliminary data.</text>
</comment>
<reference evidence="2 3" key="1">
    <citation type="submission" date="2022-12" db="EMBL/GenBank/DDBJ databases">
        <title>Chromosome-scale assembly of the Ensete ventricosum genome.</title>
        <authorList>
            <person name="Dussert Y."/>
            <person name="Stocks J."/>
            <person name="Wendawek A."/>
            <person name="Woldeyes F."/>
            <person name="Nichols R.A."/>
            <person name="Borrell J.S."/>
        </authorList>
    </citation>
    <scope>NUCLEOTIDE SEQUENCE [LARGE SCALE GENOMIC DNA]</scope>
    <source>
        <strain evidence="3">cv. Maze</strain>
        <tissue evidence="2">Seeds</tissue>
    </source>
</reference>
<dbReference type="InterPro" id="IPR036047">
    <property type="entry name" value="F-box-like_dom_sf"/>
</dbReference>
<evidence type="ECO:0000313" key="3">
    <source>
        <dbReference type="Proteomes" id="UP001222027"/>
    </source>
</evidence>
<dbReference type="InterPro" id="IPR032675">
    <property type="entry name" value="LRR_dom_sf"/>
</dbReference>
<name>A0AAV8R1H7_ENSVE</name>
<sequence>MDPAGPKRRCPSTANCYSRVSPRPRKMDRVLEALLALPDPSVAFELSLEGLLESSLLEAEKDRLVECAIEAASAILEAARRSARRRASKHNSSSWPLSSDLTIRVFSKLDTQSLCYAAATCSMFNKCATDPMCYVNIDLTAEMPKVNNTVVSTMIQRAGKNLQSLKLGIWPNAASTTELSRPMSYSTRNPMDTSGLSWSQKRPRKGKETSILTRSCLLALSVDGGAAGNFLRSLHLYNIDKMDNFALCKALSSCPFLLDLEVVGLHVEPKRMLDAVSMNCHTIERLFFESSDTGRDYGLNTPTCTGLVNGCPNLMSLALRGFKLHDHKVSILIKGLRHLKFVDFSTCYSITGTFLRNVGSDVNAHSLEVLILCDCLHLKEVEVSHFLSSLLAGDFKLLRYLDISNKDGLSADNDWNYRCYNPCVLLISDVMKQRPEVCLLAKFPRGGSLVDANLLSDGQTSRGMSLTVMHNVAFDPYWTNMSENSYSSDQGSGNGGDSPYPIPFYDADSFYELEFPWEID</sequence>
<evidence type="ECO:0000256" key="1">
    <source>
        <dbReference type="SAM" id="MobiDB-lite"/>
    </source>
</evidence>
<proteinExistence type="predicted"/>
<gene>
    <name evidence="2" type="ORF">OPV22_018987</name>
</gene>
<dbReference type="SUPFAM" id="SSF81383">
    <property type="entry name" value="F-box domain"/>
    <property type="match status" value="1"/>
</dbReference>
<keyword evidence="3" id="KW-1185">Reference proteome</keyword>
<dbReference type="Proteomes" id="UP001222027">
    <property type="component" value="Unassembled WGS sequence"/>
</dbReference>
<protein>
    <recommendedName>
        <fullName evidence="4">F-box domain-containing protein</fullName>
    </recommendedName>
</protein>
<evidence type="ECO:0008006" key="4">
    <source>
        <dbReference type="Google" id="ProtNLM"/>
    </source>
</evidence>